<dbReference type="eggNOG" id="KOG1455">
    <property type="taxonomic scope" value="Eukaryota"/>
</dbReference>
<dbReference type="AlphaFoldDB" id="A0A0L0SI64"/>
<dbReference type="SUPFAM" id="SSF53474">
    <property type="entry name" value="alpha/beta-Hydrolases"/>
    <property type="match status" value="1"/>
</dbReference>
<dbReference type="Proteomes" id="UP000054350">
    <property type="component" value="Unassembled WGS sequence"/>
</dbReference>
<protein>
    <recommendedName>
        <fullName evidence="1">Serine aminopeptidase S33 domain-containing protein</fullName>
    </recommendedName>
</protein>
<dbReference type="Gene3D" id="3.40.50.1820">
    <property type="entry name" value="alpha/beta hydrolase"/>
    <property type="match status" value="1"/>
</dbReference>
<dbReference type="STRING" id="578462.A0A0L0SI64"/>
<dbReference type="InterPro" id="IPR029058">
    <property type="entry name" value="AB_hydrolase_fold"/>
</dbReference>
<evidence type="ECO:0000313" key="3">
    <source>
        <dbReference type="Proteomes" id="UP000054350"/>
    </source>
</evidence>
<name>A0A0L0SI64_ALLM3</name>
<sequence>MPAQITKQIKEQLLSPPVGEWIKLKDGHEVYARTWAVPEGTELVATLTWVHGLGEHINRYEHVFPVIAAAGIRVHAWDQRGFGRTALKHGSHGQTLGWTQVLDDVSEALHRNKMPGKPQFLGGQSMGGLIVLDFLRQRGKDHDLAGVISTSPAIETWPASRPPTVAVYALRILCRVTPSMTITNAVDAAGLCHDDAVVRAYQDDPLVHPQMSLIAGVGVLDTGALLAGPTAARELPADVPLLLMHGDKDPITYQPGTTAFYERASHLKDRTLKVYEGYKHELHCEPDIRDDVVRAWVDWMAARLNGPVTTTA</sequence>
<dbReference type="Pfam" id="PF12146">
    <property type="entry name" value="Hydrolase_4"/>
    <property type="match status" value="1"/>
</dbReference>
<dbReference type="OMA" id="SYEGWSH"/>
<proteinExistence type="predicted"/>
<reference evidence="3" key="2">
    <citation type="submission" date="2009-11" db="EMBL/GenBank/DDBJ databases">
        <title>The Genome Sequence of Allomyces macrogynus strain ATCC 38327.</title>
        <authorList>
            <consortium name="The Broad Institute Genome Sequencing Platform"/>
            <person name="Russ C."/>
            <person name="Cuomo C."/>
            <person name="Shea T."/>
            <person name="Young S.K."/>
            <person name="Zeng Q."/>
            <person name="Koehrsen M."/>
            <person name="Haas B."/>
            <person name="Borodovsky M."/>
            <person name="Guigo R."/>
            <person name="Alvarado L."/>
            <person name="Berlin A."/>
            <person name="Borenstein D."/>
            <person name="Chen Z."/>
            <person name="Engels R."/>
            <person name="Freedman E."/>
            <person name="Gellesch M."/>
            <person name="Goldberg J."/>
            <person name="Griggs A."/>
            <person name="Gujja S."/>
            <person name="Heiman D."/>
            <person name="Hepburn T."/>
            <person name="Howarth C."/>
            <person name="Jen D."/>
            <person name="Larson L."/>
            <person name="Lewis B."/>
            <person name="Mehta T."/>
            <person name="Park D."/>
            <person name="Pearson M."/>
            <person name="Roberts A."/>
            <person name="Saif S."/>
            <person name="Shenoy N."/>
            <person name="Sisk P."/>
            <person name="Stolte C."/>
            <person name="Sykes S."/>
            <person name="Walk T."/>
            <person name="White J."/>
            <person name="Yandava C."/>
            <person name="Burger G."/>
            <person name="Gray M.W."/>
            <person name="Holland P.W.H."/>
            <person name="King N."/>
            <person name="Lang F.B.F."/>
            <person name="Roger A.J."/>
            <person name="Ruiz-Trillo I."/>
            <person name="Lander E."/>
            <person name="Nusbaum C."/>
        </authorList>
    </citation>
    <scope>NUCLEOTIDE SEQUENCE [LARGE SCALE GENOMIC DNA]</scope>
    <source>
        <strain evidence="3">ATCC 38327</strain>
    </source>
</reference>
<dbReference type="VEuPathDB" id="FungiDB:AMAG_07447"/>
<dbReference type="EMBL" id="GG745339">
    <property type="protein sequence ID" value="KNE62206.1"/>
    <property type="molecule type" value="Genomic_DNA"/>
</dbReference>
<organism evidence="2 3">
    <name type="scientific">Allomyces macrogynus (strain ATCC 38327)</name>
    <name type="common">Allomyces javanicus var. macrogynus</name>
    <dbReference type="NCBI Taxonomy" id="578462"/>
    <lineage>
        <taxon>Eukaryota</taxon>
        <taxon>Fungi</taxon>
        <taxon>Fungi incertae sedis</taxon>
        <taxon>Blastocladiomycota</taxon>
        <taxon>Blastocladiomycetes</taxon>
        <taxon>Blastocladiales</taxon>
        <taxon>Blastocladiaceae</taxon>
        <taxon>Allomyces</taxon>
    </lineage>
</organism>
<accession>A0A0L0SI64</accession>
<feature type="domain" description="Serine aminopeptidase S33" evidence="1">
    <location>
        <begin position="45"/>
        <end position="287"/>
    </location>
</feature>
<reference evidence="2 3" key="1">
    <citation type="submission" date="2009-11" db="EMBL/GenBank/DDBJ databases">
        <title>Annotation of Allomyces macrogynus ATCC 38327.</title>
        <authorList>
            <consortium name="The Broad Institute Genome Sequencing Platform"/>
            <person name="Russ C."/>
            <person name="Cuomo C."/>
            <person name="Burger G."/>
            <person name="Gray M.W."/>
            <person name="Holland P.W.H."/>
            <person name="King N."/>
            <person name="Lang F.B.F."/>
            <person name="Roger A.J."/>
            <person name="Ruiz-Trillo I."/>
            <person name="Young S.K."/>
            <person name="Zeng Q."/>
            <person name="Gargeya S."/>
            <person name="Fitzgerald M."/>
            <person name="Haas B."/>
            <person name="Abouelleil A."/>
            <person name="Alvarado L."/>
            <person name="Arachchi H.M."/>
            <person name="Berlin A."/>
            <person name="Chapman S.B."/>
            <person name="Gearin G."/>
            <person name="Goldberg J."/>
            <person name="Griggs A."/>
            <person name="Gujja S."/>
            <person name="Hansen M."/>
            <person name="Heiman D."/>
            <person name="Howarth C."/>
            <person name="Larimer J."/>
            <person name="Lui A."/>
            <person name="MacDonald P.J.P."/>
            <person name="McCowen C."/>
            <person name="Montmayeur A."/>
            <person name="Murphy C."/>
            <person name="Neiman D."/>
            <person name="Pearson M."/>
            <person name="Priest M."/>
            <person name="Roberts A."/>
            <person name="Saif S."/>
            <person name="Shea T."/>
            <person name="Sisk P."/>
            <person name="Stolte C."/>
            <person name="Sykes S."/>
            <person name="Wortman J."/>
            <person name="Nusbaum C."/>
            <person name="Birren B."/>
        </authorList>
    </citation>
    <scope>NUCLEOTIDE SEQUENCE [LARGE SCALE GENOMIC DNA]</scope>
    <source>
        <strain evidence="2 3">ATCC 38327</strain>
    </source>
</reference>
<keyword evidence="3" id="KW-1185">Reference proteome</keyword>
<dbReference type="PANTHER" id="PTHR11614">
    <property type="entry name" value="PHOSPHOLIPASE-RELATED"/>
    <property type="match status" value="1"/>
</dbReference>
<dbReference type="InterPro" id="IPR022742">
    <property type="entry name" value="Hydrolase_4"/>
</dbReference>
<dbReference type="InterPro" id="IPR051044">
    <property type="entry name" value="MAG_DAG_Lipase"/>
</dbReference>
<gene>
    <name evidence="2" type="ORF">AMAG_07447</name>
</gene>
<dbReference type="OrthoDB" id="10249433at2759"/>
<evidence type="ECO:0000313" key="2">
    <source>
        <dbReference type="EMBL" id="KNE62206.1"/>
    </source>
</evidence>
<evidence type="ECO:0000259" key="1">
    <source>
        <dbReference type="Pfam" id="PF12146"/>
    </source>
</evidence>